<dbReference type="SMART" id="SM00409">
    <property type="entry name" value="IG"/>
    <property type="match status" value="2"/>
</dbReference>
<dbReference type="OrthoDB" id="6097741at2759"/>
<dbReference type="InterPro" id="IPR003599">
    <property type="entry name" value="Ig_sub"/>
</dbReference>
<name>A0A8S4NRU8_OWEFU</name>
<feature type="domain" description="Ig-like" evidence="7">
    <location>
        <begin position="132"/>
        <end position="230"/>
    </location>
</feature>
<organism evidence="8 9">
    <name type="scientific">Owenia fusiformis</name>
    <name type="common">Polychaete worm</name>
    <dbReference type="NCBI Taxonomy" id="6347"/>
    <lineage>
        <taxon>Eukaryota</taxon>
        <taxon>Metazoa</taxon>
        <taxon>Spiralia</taxon>
        <taxon>Lophotrochozoa</taxon>
        <taxon>Annelida</taxon>
        <taxon>Polychaeta</taxon>
        <taxon>Sedentaria</taxon>
        <taxon>Canalipalpata</taxon>
        <taxon>Sabellida</taxon>
        <taxon>Oweniida</taxon>
        <taxon>Oweniidae</taxon>
        <taxon>Owenia</taxon>
    </lineage>
</organism>
<feature type="non-terminal residue" evidence="8">
    <location>
        <position position="1"/>
    </location>
</feature>
<dbReference type="PROSITE" id="PS50835">
    <property type="entry name" value="IG_LIKE"/>
    <property type="match status" value="2"/>
</dbReference>
<sequence>NIGDDVTVQFFLPEMLYLIVRIIGLCSIVSMVHCDNVAVKPSDITVNIGDDVTLPCKLAEGVMHEYVSWYEYITKENGFQIFKSNRPDEVKNPSKFAVDTTDAKYDLKIQDVSLKDAGKYSCKTFQDRQRYPAYVTVYEPPSCDHNSGNNIIEGQSKTLTCDMKYSGYAKPILKWLRNGKEIEVKTSVKEHFASANATFVVSHADNGATFTCNVNSADQPDFVGDQCTITLKWESVTHKQQPDIKHGSSHSSADIVVRSEILILISELASIYGLRLYWNITKSTFS</sequence>
<dbReference type="CDD" id="cd00099">
    <property type="entry name" value="IgV"/>
    <property type="match status" value="1"/>
</dbReference>
<dbReference type="InterPro" id="IPR013783">
    <property type="entry name" value="Ig-like_fold"/>
</dbReference>
<dbReference type="InterPro" id="IPR013106">
    <property type="entry name" value="Ig_V-set"/>
</dbReference>
<evidence type="ECO:0000256" key="5">
    <source>
        <dbReference type="ARBA" id="ARBA00023157"/>
    </source>
</evidence>
<dbReference type="EMBL" id="CAIIXF020000005">
    <property type="protein sequence ID" value="CAH1783395.1"/>
    <property type="molecule type" value="Genomic_DNA"/>
</dbReference>
<dbReference type="AlphaFoldDB" id="A0A8S4NRU8"/>
<dbReference type="SUPFAM" id="SSF48726">
    <property type="entry name" value="Immunoglobulin"/>
    <property type="match status" value="2"/>
</dbReference>
<dbReference type="GO" id="GO:0016020">
    <property type="term" value="C:membrane"/>
    <property type="evidence" value="ECO:0007669"/>
    <property type="project" value="UniProtKB-SubCell"/>
</dbReference>
<evidence type="ECO:0000256" key="3">
    <source>
        <dbReference type="ARBA" id="ARBA00022989"/>
    </source>
</evidence>
<evidence type="ECO:0000313" key="8">
    <source>
        <dbReference type="EMBL" id="CAH1783395.1"/>
    </source>
</evidence>
<proteinExistence type="predicted"/>
<dbReference type="InterPro" id="IPR007110">
    <property type="entry name" value="Ig-like_dom"/>
</dbReference>
<dbReference type="Gene3D" id="2.60.40.10">
    <property type="entry name" value="Immunoglobulins"/>
    <property type="match status" value="2"/>
</dbReference>
<protein>
    <recommendedName>
        <fullName evidence="7">Ig-like domain-containing protein</fullName>
    </recommendedName>
</protein>
<comment type="subcellular location">
    <subcellularLocation>
        <location evidence="1">Membrane</location>
        <topology evidence="1">Single-pass membrane protein</topology>
    </subcellularLocation>
</comment>
<accession>A0A8S4NRU8</accession>
<keyword evidence="4 6" id="KW-0472">Membrane</keyword>
<keyword evidence="5" id="KW-1015">Disulfide bond</keyword>
<dbReference type="PANTHER" id="PTHR45889">
    <property type="entry name" value="IG-LIKE DOMAIN-CONTAINING PROTEIN"/>
    <property type="match status" value="1"/>
</dbReference>
<evidence type="ECO:0000256" key="1">
    <source>
        <dbReference type="ARBA" id="ARBA00004167"/>
    </source>
</evidence>
<dbReference type="Proteomes" id="UP000749559">
    <property type="component" value="Unassembled WGS sequence"/>
</dbReference>
<reference evidence="8" key="1">
    <citation type="submission" date="2022-03" db="EMBL/GenBank/DDBJ databases">
        <authorList>
            <person name="Martin C."/>
        </authorList>
    </citation>
    <scope>NUCLEOTIDE SEQUENCE</scope>
</reference>
<keyword evidence="3 6" id="KW-1133">Transmembrane helix</keyword>
<dbReference type="PANTHER" id="PTHR45889:SF8">
    <property type="entry name" value="IG-LIKE DOMAIN-CONTAINING PROTEIN"/>
    <property type="match status" value="1"/>
</dbReference>
<feature type="domain" description="Ig-like" evidence="7">
    <location>
        <begin position="13"/>
        <end position="122"/>
    </location>
</feature>
<dbReference type="InterPro" id="IPR013162">
    <property type="entry name" value="CD80_C2-set"/>
</dbReference>
<feature type="transmembrane region" description="Helical" evidence="6">
    <location>
        <begin position="15"/>
        <end position="34"/>
    </location>
</feature>
<evidence type="ECO:0000259" key="7">
    <source>
        <dbReference type="PROSITE" id="PS50835"/>
    </source>
</evidence>
<evidence type="ECO:0000256" key="6">
    <source>
        <dbReference type="SAM" id="Phobius"/>
    </source>
</evidence>
<evidence type="ECO:0000256" key="2">
    <source>
        <dbReference type="ARBA" id="ARBA00022692"/>
    </source>
</evidence>
<dbReference type="Pfam" id="PF08205">
    <property type="entry name" value="C2-set_2"/>
    <property type="match status" value="1"/>
</dbReference>
<comment type="caution">
    <text evidence="8">The sequence shown here is derived from an EMBL/GenBank/DDBJ whole genome shotgun (WGS) entry which is preliminary data.</text>
</comment>
<gene>
    <name evidence="8" type="ORF">OFUS_LOCUS9742</name>
</gene>
<dbReference type="InterPro" id="IPR036179">
    <property type="entry name" value="Ig-like_dom_sf"/>
</dbReference>
<keyword evidence="2 6" id="KW-0812">Transmembrane</keyword>
<dbReference type="Pfam" id="PF07686">
    <property type="entry name" value="V-set"/>
    <property type="match status" value="1"/>
</dbReference>
<keyword evidence="9" id="KW-1185">Reference proteome</keyword>
<evidence type="ECO:0000256" key="4">
    <source>
        <dbReference type="ARBA" id="ARBA00023136"/>
    </source>
</evidence>
<evidence type="ECO:0000313" key="9">
    <source>
        <dbReference type="Proteomes" id="UP000749559"/>
    </source>
</evidence>